<evidence type="ECO:0000256" key="2">
    <source>
        <dbReference type="ARBA" id="ARBA00004489"/>
    </source>
</evidence>
<dbReference type="Pfam" id="PF07679">
    <property type="entry name" value="I-set"/>
    <property type="match status" value="5"/>
</dbReference>
<evidence type="ECO:0000313" key="16">
    <source>
        <dbReference type="Proteomes" id="UP000287033"/>
    </source>
</evidence>
<dbReference type="SMART" id="SM00408">
    <property type="entry name" value="IGc2"/>
    <property type="match status" value="7"/>
</dbReference>
<dbReference type="InterPro" id="IPR003598">
    <property type="entry name" value="Ig_sub2"/>
</dbReference>
<feature type="domain" description="Ig-like" evidence="14">
    <location>
        <begin position="385"/>
        <end position="467"/>
    </location>
</feature>
<dbReference type="GO" id="GO:0007417">
    <property type="term" value="P:central nervous system development"/>
    <property type="evidence" value="ECO:0007669"/>
    <property type="project" value="TreeGrafter"/>
</dbReference>
<keyword evidence="16" id="KW-1185">Reference proteome</keyword>
<dbReference type="STRING" id="137246.A0A401S4R7"/>
<dbReference type="FunFam" id="2.60.40.10:FF:000401">
    <property type="entry name" value="Down syndrome cell adhesion molecule"/>
    <property type="match status" value="1"/>
</dbReference>
<evidence type="ECO:0000256" key="5">
    <source>
        <dbReference type="ARBA" id="ARBA00022729"/>
    </source>
</evidence>
<dbReference type="PANTHER" id="PTHR10075:SF51">
    <property type="entry name" value="CELL ADHESION MOLECULE DSCAM"/>
    <property type="match status" value="1"/>
</dbReference>
<feature type="domain" description="Ig-like" evidence="14">
    <location>
        <begin position="209"/>
        <end position="279"/>
    </location>
</feature>
<sequence>SVLREPYTVRVEDQKAMRGNVAVFKCIIPSSVEAYITVVSWEKDTVSLVSGSRFHITPIGALYILDVQNEDGLYNYRCITRHRYTGETRQSNSARLFVSDPANSAPTILDGFDHRLAIADQRVELPCKASGHPAPKYRWVKDNAPLARDNRFRQTVTGLLIVKAVPADSGRYTCEVWNNFGNAEVIGHLNVKQRLKATVNLHKVKTSIGGKLSLSCTVTGAEEYEVEWYQNGEIITPGNNVRITGNNQEKLMIDGLAKSDRGAYQCFVRKGRMSAQDLVHVILEDGTPKVISFFSEKVVSPNEPISLMCSVKGNPPPTITWTLDDDSIARDGSHHFSQYRTTEGNMVSHLNITNTQVRDGGVYRCVANNSAGVAMYQARINVRGPASIRSMKNITAIAGRDTYIHCRVIGYPYYSIKWYKNSKLLPFNHRQVAYGNNGTLKLSDVQKDVDEGEYICTVLVQPQLTTSQSVYVAVKVPPFIQPFEFPRFSIGQRVFIPCVVISGDLPIRITWQKDGCPIPASLGVTIDKIDFTSSLRISNLSLMHNGNYTCIASNDAAAVEHQSQLIVRVPPRFVVQPTDQDGIYGKAVILNCSAEGYPVPTIVWKYSKGAGVPQFQSIALNGRIQLLVNGSLLIKHVLEEDSGYYLCQVSNDVGADVSKSMYLTVKIPAMITSYPNTTLATQGQKKEVSCTAHGEKPIIVRWEKEDTIIDPERMFRYVVSTKEIGDEVVSTLQITPTVRGDSGFFSCHAINSYGEDRGLIQL</sequence>
<keyword evidence="9" id="KW-0472">Membrane</keyword>
<dbReference type="FunFam" id="2.60.40.10:FF:000333">
    <property type="entry name" value="Down syndrome cell adhesion molecule"/>
    <property type="match status" value="1"/>
</dbReference>
<dbReference type="InterPro" id="IPR007110">
    <property type="entry name" value="Ig-like_dom"/>
</dbReference>
<protein>
    <recommendedName>
        <fullName evidence="13">Cell adhesion molecule DSCAM</fullName>
    </recommendedName>
</protein>
<keyword evidence="5" id="KW-0732">Signal</keyword>
<evidence type="ECO:0000256" key="13">
    <source>
        <dbReference type="ARBA" id="ARBA00070605"/>
    </source>
</evidence>
<evidence type="ECO:0000256" key="10">
    <source>
        <dbReference type="ARBA" id="ARBA00023157"/>
    </source>
</evidence>
<dbReference type="GO" id="GO:0007156">
    <property type="term" value="P:homophilic cell adhesion via plasma membrane adhesion molecules"/>
    <property type="evidence" value="ECO:0007669"/>
    <property type="project" value="TreeGrafter"/>
</dbReference>
<dbReference type="InterPro" id="IPR013783">
    <property type="entry name" value="Ig-like_fold"/>
</dbReference>
<comment type="caution">
    <text evidence="15">The sequence shown here is derived from an EMBL/GenBank/DDBJ whole genome shotgun (WGS) entry which is preliminary data.</text>
</comment>
<evidence type="ECO:0000256" key="12">
    <source>
        <dbReference type="ARBA" id="ARBA00023319"/>
    </source>
</evidence>
<dbReference type="InterPro" id="IPR036179">
    <property type="entry name" value="Ig-like_dom_sf"/>
</dbReference>
<gene>
    <name evidence="15" type="ORF">chiPu_0003803</name>
</gene>
<evidence type="ECO:0000256" key="6">
    <source>
        <dbReference type="ARBA" id="ARBA00022737"/>
    </source>
</evidence>
<evidence type="ECO:0000256" key="7">
    <source>
        <dbReference type="ARBA" id="ARBA00022889"/>
    </source>
</evidence>
<evidence type="ECO:0000256" key="9">
    <source>
        <dbReference type="ARBA" id="ARBA00023136"/>
    </source>
</evidence>
<evidence type="ECO:0000256" key="3">
    <source>
        <dbReference type="ARBA" id="ARBA00022553"/>
    </source>
</evidence>
<dbReference type="FunFam" id="2.60.40.10:FF:000315">
    <property type="entry name" value="Down syndrome cell adhesion molecule like 1"/>
    <property type="match status" value="1"/>
</dbReference>
<feature type="non-terminal residue" evidence="15">
    <location>
        <position position="762"/>
    </location>
</feature>
<keyword evidence="11" id="KW-0966">Cell projection</keyword>
<dbReference type="PANTHER" id="PTHR10075">
    <property type="entry name" value="BASIGIN RELATED"/>
    <property type="match status" value="1"/>
</dbReference>
<dbReference type="GO" id="GO:0007411">
    <property type="term" value="P:axon guidance"/>
    <property type="evidence" value="ECO:0007669"/>
    <property type="project" value="TreeGrafter"/>
</dbReference>
<feature type="non-terminal residue" evidence="15">
    <location>
        <position position="1"/>
    </location>
</feature>
<keyword evidence="7" id="KW-0130">Cell adhesion</keyword>
<keyword evidence="3" id="KW-0597">Phosphoprotein</keyword>
<dbReference type="FunFam" id="2.60.40.10:FF:000176">
    <property type="entry name" value="Down syndrome cell adhesion molecule a"/>
    <property type="match status" value="1"/>
</dbReference>
<dbReference type="FunFam" id="2.60.40.10:FF:000172">
    <property type="entry name" value="Down syndrome cell adhesion molecule b"/>
    <property type="match status" value="1"/>
</dbReference>
<proteinExistence type="predicted"/>
<feature type="domain" description="Ig-like" evidence="14">
    <location>
        <begin position="477"/>
        <end position="566"/>
    </location>
</feature>
<evidence type="ECO:0000256" key="11">
    <source>
        <dbReference type="ARBA" id="ARBA00023273"/>
    </source>
</evidence>
<dbReference type="Gene3D" id="2.60.40.10">
    <property type="entry name" value="Immunoglobulins"/>
    <property type="match status" value="8"/>
</dbReference>
<feature type="domain" description="Ig-like" evidence="14">
    <location>
        <begin position="668"/>
        <end position="752"/>
    </location>
</feature>
<accession>A0A401S4R7</accession>
<dbReference type="CDD" id="cd05735">
    <property type="entry name" value="Ig_DSCAM"/>
    <property type="match status" value="1"/>
</dbReference>
<dbReference type="GO" id="GO:0005886">
    <property type="term" value="C:plasma membrane"/>
    <property type="evidence" value="ECO:0007669"/>
    <property type="project" value="TreeGrafter"/>
</dbReference>
<evidence type="ECO:0000256" key="4">
    <source>
        <dbReference type="ARBA" id="ARBA00022692"/>
    </source>
</evidence>
<feature type="domain" description="Ig-like" evidence="14">
    <location>
        <begin position="571"/>
        <end position="664"/>
    </location>
</feature>
<name>A0A401S4R7_CHIPU</name>
<feature type="domain" description="Ig-like" evidence="14">
    <location>
        <begin position="6"/>
        <end position="97"/>
    </location>
</feature>
<dbReference type="SMART" id="SM00409">
    <property type="entry name" value="IG"/>
    <property type="match status" value="8"/>
</dbReference>
<comment type="subcellular location">
    <subcellularLocation>
        <location evidence="2">Cell projection</location>
        <location evidence="2">Axon</location>
    </subcellularLocation>
    <subcellularLocation>
        <location evidence="1">Membrane</location>
        <topology evidence="1">Single-pass type I membrane protein</topology>
    </subcellularLocation>
</comment>
<evidence type="ECO:0000256" key="1">
    <source>
        <dbReference type="ARBA" id="ARBA00004479"/>
    </source>
</evidence>
<dbReference type="EMBL" id="BEZZ01000085">
    <property type="protein sequence ID" value="GCC25393.1"/>
    <property type="molecule type" value="Genomic_DNA"/>
</dbReference>
<dbReference type="PROSITE" id="PS50835">
    <property type="entry name" value="IG_LIKE"/>
    <property type="match status" value="8"/>
</dbReference>
<keyword evidence="8" id="KW-1133">Transmembrane helix</keyword>
<keyword evidence="4" id="KW-0812">Transmembrane</keyword>
<dbReference type="CDD" id="cd00096">
    <property type="entry name" value="Ig"/>
    <property type="match status" value="1"/>
</dbReference>
<dbReference type="CDD" id="cd05734">
    <property type="entry name" value="Ig_DSCAM"/>
    <property type="match status" value="1"/>
</dbReference>
<evidence type="ECO:0000313" key="15">
    <source>
        <dbReference type="EMBL" id="GCC25393.1"/>
    </source>
</evidence>
<keyword evidence="10" id="KW-1015">Disulfide bond</keyword>
<keyword evidence="12" id="KW-0393">Immunoglobulin domain</keyword>
<dbReference type="GO" id="GO:0030424">
    <property type="term" value="C:axon"/>
    <property type="evidence" value="ECO:0007669"/>
    <property type="project" value="UniProtKB-SubCell"/>
</dbReference>
<organism evidence="15 16">
    <name type="scientific">Chiloscyllium punctatum</name>
    <name type="common">Brownbanded bambooshark</name>
    <name type="synonym">Hemiscyllium punctatum</name>
    <dbReference type="NCBI Taxonomy" id="137246"/>
    <lineage>
        <taxon>Eukaryota</taxon>
        <taxon>Metazoa</taxon>
        <taxon>Chordata</taxon>
        <taxon>Craniata</taxon>
        <taxon>Vertebrata</taxon>
        <taxon>Chondrichthyes</taxon>
        <taxon>Elasmobranchii</taxon>
        <taxon>Galeomorphii</taxon>
        <taxon>Galeoidea</taxon>
        <taxon>Orectolobiformes</taxon>
        <taxon>Hemiscylliidae</taxon>
        <taxon>Chiloscyllium</taxon>
    </lineage>
</organism>
<dbReference type="OMA" id="PSEATTH"/>
<dbReference type="GO" id="GO:0070593">
    <property type="term" value="P:dendrite self-avoidance"/>
    <property type="evidence" value="ECO:0007669"/>
    <property type="project" value="TreeGrafter"/>
</dbReference>
<evidence type="ECO:0000256" key="8">
    <source>
        <dbReference type="ARBA" id="ARBA00022989"/>
    </source>
</evidence>
<dbReference type="FunFam" id="2.60.40.10:FF:000017">
    <property type="entry name" value="Down syndrome cell adhesion molecule b"/>
    <property type="match status" value="2"/>
</dbReference>
<dbReference type="InterPro" id="IPR013098">
    <property type="entry name" value="Ig_I-set"/>
</dbReference>
<dbReference type="InterPro" id="IPR003599">
    <property type="entry name" value="Ig_sub"/>
</dbReference>
<dbReference type="GO" id="GO:0098632">
    <property type="term" value="F:cell-cell adhesion mediator activity"/>
    <property type="evidence" value="ECO:0007669"/>
    <property type="project" value="TreeGrafter"/>
</dbReference>
<dbReference type="AlphaFoldDB" id="A0A401S4R7"/>
<dbReference type="FunFam" id="2.60.40.10:FF:000104">
    <property type="entry name" value="Down syndrome cell adhesion molecule b"/>
    <property type="match status" value="1"/>
</dbReference>
<reference evidence="15 16" key="1">
    <citation type="journal article" date="2018" name="Nat. Ecol. Evol.">
        <title>Shark genomes provide insights into elasmobranch evolution and the origin of vertebrates.</title>
        <authorList>
            <person name="Hara Y"/>
            <person name="Yamaguchi K"/>
            <person name="Onimaru K"/>
            <person name="Kadota M"/>
            <person name="Koyanagi M"/>
            <person name="Keeley SD"/>
            <person name="Tatsumi K"/>
            <person name="Tanaka K"/>
            <person name="Motone F"/>
            <person name="Kageyama Y"/>
            <person name="Nozu R"/>
            <person name="Adachi N"/>
            <person name="Nishimura O"/>
            <person name="Nakagawa R"/>
            <person name="Tanegashima C"/>
            <person name="Kiyatake I"/>
            <person name="Matsumoto R"/>
            <person name="Murakumo K"/>
            <person name="Nishida K"/>
            <person name="Terakita A"/>
            <person name="Kuratani S"/>
            <person name="Sato K"/>
            <person name="Hyodo S Kuraku.S."/>
        </authorList>
    </citation>
    <scope>NUCLEOTIDE SEQUENCE [LARGE SCALE GENOMIC DNA]</scope>
</reference>
<dbReference type="SUPFAM" id="SSF48726">
    <property type="entry name" value="Immunoglobulin"/>
    <property type="match status" value="8"/>
</dbReference>
<dbReference type="Proteomes" id="UP000287033">
    <property type="component" value="Unassembled WGS sequence"/>
</dbReference>
<dbReference type="OrthoDB" id="152385at2759"/>
<feature type="domain" description="Ig-like" evidence="14">
    <location>
        <begin position="288"/>
        <end position="381"/>
    </location>
</feature>
<evidence type="ECO:0000259" key="14">
    <source>
        <dbReference type="PROSITE" id="PS50835"/>
    </source>
</evidence>
<dbReference type="Pfam" id="PF13927">
    <property type="entry name" value="Ig_3"/>
    <property type="match status" value="2"/>
</dbReference>
<keyword evidence="6" id="KW-0677">Repeat</keyword>
<feature type="domain" description="Ig-like" evidence="14">
    <location>
        <begin position="106"/>
        <end position="192"/>
    </location>
</feature>